<reference evidence="3" key="1">
    <citation type="submission" date="2015-03" db="EMBL/GenBank/DDBJ databases">
        <title>Luteipulveratus halotolerans sp. nov., a novel actinobacterium (Dermacoccaceae) from Sarawak, Malaysia.</title>
        <authorList>
            <person name="Juboi H."/>
            <person name="Basik A."/>
            <person name="Shamsul S.S."/>
            <person name="Arnold P."/>
            <person name="Schmitt E.K."/>
            <person name="Sanglier J.-J."/>
            <person name="Yeo T."/>
        </authorList>
    </citation>
    <scope>NUCLEOTIDE SEQUENCE [LARGE SCALE GENOMIC DNA]</scope>
    <source>
        <strain evidence="3">C296001</strain>
    </source>
</reference>
<protein>
    <submittedName>
        <fullName evidence="2">Uncharacterized protein</fullName>
    </submittedName>
</protein>
<comment type="caution">
    <text evidence="2">The sequence shown here is derived from an EMBL/GenBank/DDBJ whole genome shotgun (WGS) entry which is preliminary data.</text>
</comment>
<dbReference type="RefSeq" id="WP_050672182.1">
    <property type="nucleotide sequence ID" value="NZ_LAIR01000003.1"/>
</dbReference>
<dbReference type="AlphaFoldDB" id="A0A0L6CDL7"/>
<gene>
    <name evidence="2" type="ORF">VV01_21900</name>
</gene>
<dbReference type="Proteomes" id="UP000037397">
    <property type="component" value="Unassembled WGS sequence"/>
</dbReference>
<dbReference type="EMBL" id="LAIR01000003">
    <property type="protein sequence ID" value="KNX35912.1"/>
    <property type="molecule type" value="Genomic_DNA"/>
</dbReference>
<proteinExistence type="predicted"/>
<keyword evidence="3" id="KW-1185">Reference proteome</keyword>
<evidence type="ECO:0000313" key="3">
    <source>
        <dbReference type="Proteomes" id="UP000037397"/>
    </source>
</evidence>
<organism evidence="2 3">
    <name type="scientific">Luteipulveratus halotolerans</name>
    <dbReference type="NCBI Taxonomy" id="1631356"/>
    <lineage>
        <taxon>Bacteria</taxon>
        <taxon>Bacillati</taxon>
        <taxon>Actinomycetota</taxon>
        <taxon>Actinomycetes</taxon>
        <taxon>Micrococcales</taxon>
        <taxon>Dermacoccaceae</taxon>
        <taxon>Luteipulveratus</taxon>
    </lineage>
</organism>
<accession>A0A0L6CDL7</accession>
<name>A0A0L6CDL7_9MICO</name>
<feature type="region of interest" description="Disordered" evidence="1">
    <location>
        <begin position="1"/>
        <end position="34"/>
    </location>
</feature>
<evidence type="ECO:0000256" key="1">
    <source>
        <dbReference type="SAM" id="MobiDB-lite"/>
    </source>
</evidence>
<evidence type="ECO:0000313" key="2">
    <source>
        <dbReference type="EMBL" id="KNX35912.1"/>
    </source>
</evidence>
<sequence length="103" mass="11300">MRVSQHRERHAPLPRGTLVEREPTSRGQQLGRDAAQREIGYRLLGRLASSPLAAEDDRALADDILTTVLEQGDVEGAQWSGTDLDLVTFIQDDEVSEGGTTDD</sequence>